<keyword evidence="5" id="KW-0539">Nucleus</keyword>
<dbReference type="Proteomes" id="UP000321570">
    <property type="component" value="Unassembled WGS sequence"/>
</dbReference>
<organism evidence="8 9">
    <name type="scientific">Hymenolepis diminuta</name>
    <name type="common">Rat tapeworm</name>
    <dbReference type="NCBI Taxonomy" id="6216"/>
    <lineage>
        <taxon>Eukaryota</taxon>
        <taxon>Metazoa</taxon>
        <taxon>Spiralia</taxon>
        <taxon>Lophotrochozoa</taxon>
        <taxon>Platyhelminthes</taxon>
        <taxon>Cestoda</taxon>
        <taxon>Eucestoda</taxon>
        <taxon>Cyclophyllidea</taxon>
        <taxon>Hymenolepididae</taxon>
        <taxon>Hymenolepis</taxon>
    </lineage>
</organism>
<evidence type="ECO:0000259" key="7">
    <source>
        <dbReference type="Pfam" id="PF08784"/>
    </source>
</evidence>
<proteinExistence type="inferred from homology"/>
<keyword evidence="9" id="KW-1185">Reference proteome</keyword>
<dbReference type="CDD" id="cd04478">
    <property type="entry name" value="RPA2_DBD_D"/>
    <property type="match status" value="1"/>
</dbReference>
<comment type="subcellular location">
    <subcellularLocation>
        <location evidence="1">Nucleus</location>
    </subcellularLocation>
</comment>
<evidence type="ECO:0000256" key="3">
    <source>
        <dbReference type="ARBA" id="ARBA00022705"/>
    </source>
</evidence>
<feature type="cross-link" description="Glycyl lysine isopeptide (Lys-Gly) (interchain with G-Cter in ubiquitin)" evidence="6">
    <location>
        <position position="31"/>
    </location>
</feature>
<dbReference type="InterPro" id="IPR040260">
    <property type="entry name" value="RFA2-like"/>
</dbReference>
<dbReference type="SUPFAM" id="SSF46785">
    <property type="entry name" value="Winged helix' DNA-binding domain"/>
    <property type="match status" value="1"/>
</dbReference>
<dbReference type="InterPro" id="IPR036388">
    <property type="entry name" value="WH-like_DNA-bd_sf"/>
</dbReference>
<dbReference type="PIRSF" id="PIRSF036949">
    <property type="entry name" value="RPA32"/>
    <property type="match status" value="1"/>
</dbReference>
<reference evidence="8 9" key="1">
    <citation type="submission" date="2019-07" db="EMBL/GenBank/DDBJ databases">
        <authorList>
            <person name="Jastrzebski P J."/>
            <person name="Paukszto L."/>
            <person name="Jastrzebski P J."/>
        </authorList>
    </citation>
    <scope>NUCLEOTIDE SEQUENCE [LARGE SCALE GENOMIC DNA]</scope>
    <source>
        <strain evidence="8 9">WMS-il1</strain>
    </source>
</reference>
<gene>
    <name evidence="8" type="ORF">WMSIL1_LOCUS2276</name>
</gene>
<comment type="similarity">
    <text evidence="2">Belongs to the replication factor A protein 2 family.</text>
</comment>
<dbReference type="InterPro" id="IPR014646">
    <property type="entry name" value="Rfa2/RPA32"/>
</dbReference>
<dbReference type="Gene3D" id="1.10.10.10">
    <property type="entry name" value="Winged helix-like DNA-binding domain superfamily/Winged helix DNA-binding domain"/>
    <property type="match status" value="1"/>
</dbReference>
<dbReference type="GO" id="GO:0006289">
    <property type="term" value="P:nucleotide-excision repair"/>
    <property type="evidence" value="ECO:0007669"/>
    <property type="project" value="TreeGrafter"/>
</dbReference>
<dbReference type="GO" id="GO:0006260">
    <property type="term" value="P:DNA replication"/>
    <property type="evidence" value="ECO:0007669"/>
    <property type="project" value="UniProtKB-KW"/>
</dbReference>
<protein>
    <recommendedName>
        <fullName evidence="7">Replication protein A C-terminal domain-containing protein</fullName>
    </recommendedName>
</protein>
<dbReference type="Pfam" id="PF08784">
    <property type="entry name" value="RPA_C"/>
    <property type="match status" value="1"/>
</dbReference>
<dbReference type="PANTHER" id="PTHR13989:SF16">
    <property type="entry name" value="REPLICATION PROTEIN A2"/>
    <property type="match status" value="1"/>
</dbReference>
<dbReference type="Gene3D" id="2.40.50.140">
    <property type="entry name" value="Nucleic acid-binding proteins"/>
    <property type="match status" value="1"/>
</dbReference>
<dbReference type="GO" id="GO:0035861">
    <property type="term" value="C:site of double-strand break"/>
    <property type="evidence" value="ECO:0007669"/>
    <property type="project" value="TreeGrafter"/>
</dbReference>
<dbReference type="InterPro" id="IPR012340">
    <property type="entry name" value="NA-bd_OB-fold"/>
</dbReference>
<dbReference type="GO" id="GO:0003697">
    <property type="term" value="F:single-stranded DNA binding"/>
    <property type="evidence" value="ECO:0007669"/>
    <property type="project" value="TreeGrafter"/>
</dbReference>
<dbReference type="FunFam" id="1.10.10.10:FF:000168">
    <property type="entry name" value="Replication protein A 32 kDa subunit"/>
    <property type="match status" value="1"/>
</dbReference>
<evidence type="ECO:0000256" key="1">
    <source>
        <dbReference type="ARBA" id="ARBA00004123"/>
    </source>
</evidence>
<keyword evidence="3" id="KW-0235">DNA replication</keyword>
<accession>A0A564Y4D6</accession>
<dbReference type="SUPFAM" id="SSF50249">
    <property type="entry name" value="Nucleic acid-binding proteins"/>
    <property type="match status" value="1"/>
</dbReference>
<keyword evidence="4" id="KW-0238">DNA-binding</keyword>
<dbReference type="GO" id="GO:0005662">
    <property type="term" value="C:DNA replication factor A complex"/>
    <property type="evidence" value="ECO:0007669"/>
    <property type="project" value="TreeGrafter"/>
</dbReference>
<evidence type="ECO:0000256" key="6">
    <source>
        <dbReference type="PIRSR" id="PIRSR036949-1"/>
    </source>
</evidence>
<dbReference type="AlphaFoldDB" id="A0A564Y4D6"/>
<evidence type="ECO:0000313" key="8">
    <source>
        <dbReference type="EMBL" id="VUZ41403.1"/>
    </source>
</evidence>
<dbReference type="InterPro" id="IPR014892">
    <property type="entry name" value="RPA_C"/>
</dbReference>
<name>A0A564Y4D6_HYMDI</name>
<sequence>MWPAADFGGFSTNVDASGGFFKNFPAADSKKTMSSRGVIPCTCAEISSATQDGDKFVSSTGIHFSQVTLLGVVRSVNESSTRFDYEVDDYTGPSILVKQFVDDEDPSAEHGGSRAVRELTYVRVYGHVRSFQGTINVVAFKVVPVTDMNELTCHILEIIYARMIHAKSNNNANVTDMSSRDVPMNPVTNIRGLSILQSQVLSCVRAAIDDDGITVAQICEKLRGVPERQIRDELDFLSAEGHVYSTVDDNHFRVTEK</sequence>
<dbReference type="EMBL" id="CABIJS010000055">
    <property type="protein sequence ID" value="VUZ41403.1"/>
    <property type="molecule type" value="Genomic_DNA"/>
</dbReference>
<evidence type="ECO:0000256" key="2">
    <source>
        <dbReference type="ARBA" id="ARBA00007815"/>
    </source>
</evidence>
<feature type="cross-link" description="Glycyl lysine isopeptide (Lys-Gly) (interchain with G-Cter in ubiquitin)" evidence="6">
    <location>
        <position position="30"/>
    </location>
</feature>
<dbReference type="PANTHER" id="PTHR13989">
    <property type="entry name" value="REPLICATION PROTEIN A-RELATED"/>
    <property type="match status" value="1"/>
</dbReference>
<evidence type="ECO:0000256" key="5">
    <source>
        <dbReference type="ARBA" id="ARBA00023242"/>
    </source>
</evidence>
<dbReference type="GO" id="GO:0000724">
    <property type="term" value="P:double-strand break repair via homologous recombination"/>
    <property type="evidence" value="ECO:0007669"/>
    <property type="project" value="TreeGrafter"/>
</dbReference>
<dbReference type="InterPro" id="IPR036390">
    <property type="entry name" value="WH_DNA-bd_sf"/>
</dbReference>
<evidence type="ECO:0000256" key="4">
    <source>
        <dbReference type="ARBA" id="ARBA00023125"/>
    </source>
</evidence>
<dbReference type="GO" id="GO:0000781">
    <property type="term" value="C:chromosome, telomeric region"/>
    <property type="evidence" value="ECO:0007669"/>
    <property type="project" value="TreeGrafter"/>
</dbReference>
<feature type="domain" description="Replication protein A C-terminal" evidence="7">
    <location>
        <begin position="176"/>
        <end position="250"/>
    </location>
</feature>
<evidence type="ECO:0000313" key="9">
    <source>
        <dbReference type="Proteomes" id="UP000321570"/>
    </source>
</evidence>